<reference evidence="10 11" key="1">
    <citation type="submission" date="2019-08" db="EMBL/GenBank/DDBJ databases">
        <title>Deep-cultivation of Planctomycetes and their phenomic and genomic characterization uncovers novel biology.</title>
        <authorList>
            <person name="Wiegand S."/>
            <person name="Jogler M."/>
            <person name="Boedeker C."/>
            <person name="Pinto D."/>
            <person name="Vollmers J."/>
            <person name="Rivas-Marin E."/>
            <person name="Kohn T."/>
            <person name="Peeters S.H."/>
            <person name="Heuer A."/>
            <person name="Rast P."/>
            <person name="Oberbeckmann S."/>
            <person name="Bunk B."/>
            <person name="Jeske O."/>
            <person name="Meyerdierks A."/>
            <person name="Storesund J.E."/>
            <person name="Kallscheuer N."/>
            <person name="Luecker S."/>
            <person name="Lage O.M."/>
            <person name="Pohl T."/>
            <person name="Merkel B.J."/>
            <person name="Hornburger P."/>
            <person name="Mueller R.-W."/>
            <person name="Bruemmer F."/>
            <person name="Labrenz M."/>
            <person name="Spormann A.M."/>
            <person name="Op den Camp H."/>
            <person name="Overmann J."/>
            <person name="Amann R."/>
            <person name="Jetten M.S.M."/>
            <person name="Mascher T."/>
            <person name="Medema M.H."/>
            <person name="Devos D.P."/>
            <person name="Kaster A.-K."/>
            <person name="Ovreas L."/>
            <person name="Rohde M."/>
            <person name="Galperin M.Y."/>
            <person name="Jogler C."/>
        </authorList>
    </citation>
    <scope>NUCLEOTIDE SEQUENCE [LARGE SCALE GENOMIC DNA]</scope>
    <source>
        <strain evidence="10 11">OJF2</strain>
    </source>
</reference>
<dbReference type="SMART" id="SM00220">
    <property type="entry name" value="S_TKc"/>
    <property type="match status" value="1"/>
</dbReference>
<evidence type="ECO:0000313" key="11">
    <source>
        <dbReference type="Proteomes" id="UP000324233"/>
    </source>
</evidence>
<keyword evidence="5 10" id="KW-0418">Kinase</keyword>
<dbReference type="RefSeq" id="WP_148591162.1">
    <property type="nucleotide sequence ID" value="NZ_CP042997.1"/>
</dbReference>
<dbReference type="EMBL" id="CP042997">
    <property type="protein sequence ID" value="QEH32176.1"/>
    <property type="molecule type" value="Genomic_DNA"/>
</dbReference>
<dbReference type="GO" id="GO:0004674">
    <property type="term" value="F:protein serine/threonine kinase activity"/>
    <property type="evidence" value="ECO:0007669"/>
    <property type="project" value="UniProtKB-KW"/>
</dbReference>
<feature type="binding site" evidence="7">
    <location>
        <position position="141"/>
    </location>
    <ligand>
        <name>ATP</name>
        <dbReference type="ChEBI" id="CHEBI:30616"/>
    </ligand>
</feature>
<keyword evidence="11" id="KW-1185">Reference proteome</keyword>
<dbReference type="Gene3D" id="1.10.510.10">
    <property type="entry name" value="Transferase(Phosphotransferase) domain 1"/>
    <property type="match status" value="1"/>
</dbReference>
<dbReference type="PANTHER" id="PTHR43289:SF6">
    <property type="entry name" value="SERINE_THREONINE-PROTEIN KINASE NEKL-3"/>
    <property type="match status" value="1"/>
</dbReference>
<dbReference type="Pfam" id="PF13490">
    <property type="entry name" value="zf-HC2"/>
    <property type="match status" value="1"/>
</dbReference>
<dbReference type="Pfam" id="PF10988">
    <property type="entry name" value="DUF2807"/>
    <property type="match status" value="2"/>
</dbReference>
<dbReference type="InterPro" id="IPR011009">
    <property type="entry name" value="Kinase-like_dom_sf"/>
</dbReference>
<dbReference type="CDD" id="cd14014">
    <property type="entry name" value="STKc_PknB_like"/>
    <property type="match status" value="1"/>
</dbReference>
<sequence>MTPLTRETCSESRLRSFLDDELGEDESRKLAAHLDHCEACRDALDRLASGSRIVAELRGASPAAGPRGRVGPEAAGPTRLHRGDSPNVEELITLDFLEPSPRSGCLGRLGPYEVTRMLGRGAFGIVLKAYDPALGRYVAIKVLAPRLATSAQARTRFAREARAAAAVVHDNVVAIHAVDSWNGLPYLVMPCIAGRSLQDRVDGDGPMDVKEVLRVGMQAARALAAAHDQGLVHRDVKPSNILLESGVERVKLSDFGLARAVDDASQTQSGVVAGTPQYMSPEQARGDAIDHRSDLFSLGGVLYFMLAGHSPFRGDSTPAVLRRVCDDRPRPLRQVDPDIPGWLAKVVDRLLEKDPGRRFASAAEVAELLTHHLAEVQRTGSSATPTARRSGPITRGRASMLAAVPAALLLAAFGLPGRRDGAPQDPTKPAAAAPKAEAARPGDAVVTASSGGGPAAEIVGSGRAAEKAWEVAGFSTVAVGSTFQAVITRGDRFKVTTSSDEKLVEFLDVAREGGTLRLRLKPGRNYRYNVPLRAEISMPSLEGIAVKDASRATLNGFRNEGDFRLSVSDASRVDGSIELNRADFRLDDASRLRLAGSARAVRALAEDASRLDLSKFPIGELGIKLSDASRADLLVPSTGRFLADLSDASELAGTVNAAELGLRLADASRTHLKGKADSATIAAKDSSHLDLSGLSVGDLRVELKGPSAAVVAVHRNLEYRLEPGAKLDYTGGPASVRGTKPKSATLRSR</sequence>
<evidence type="ECO:0000313" key="10">
    <source>
        <dbReference type="EMBL" id="QEH32176.1"/>
    </source>
</evidence>
<feature type="domain" description="Protein kinase" evidence="9">
    <location>
        <begin position="112"/>
        <end position="374"/>
    </location>
</feature>
<dbReference type="InterPro" id="IPR041916">
    <property type="entry name" value="Anti_sigma_zinc_sf"/>
</dbReference>
<dbReference type="GO" id="GO:0005524">
    <property type="term" value="F:ATP binding"/>
    <property type="evidence" value="ECO:0007669"/>
    <property type="project" value="UniProtKB-UniRule"/>
</dbReference>
<evidence type="ECO:0000259" key="9">
    <source>
        <dbReference type="PROSITE" id="PS50011"/>
    </source>
</evidence>
<keyword evidence="2" id="KW-0723">Serine/threonine-protein kinase</keyword>
<evidence type="ECO:0000256" key="8">
    <source>
        <dbReference type="SAM" id="MobiDB-lite"/>
    </source>
</evidence>
<evidence type="ECO:0000256" key="7">
    <source>
        <dbReference type="PROSITE-ProRule" id="PRU10141"/>
    </source>
</evidence>
<evidence type="ECO:0000256" key="5">
    <source>
        <dbReference type="ARBA" id="ARBA00022777"/>
    </source>
</evidence>
<keyword evidence="4 7" id="KW-0547">Nucleotide-binding</keyword>
<proteinExistence type="predicted"/>
<evidence type="ECO:0000256" key="2">
    <source>
        <dbReference type="ARBA" id="ARBA00022527"/>
    </source>
</evidence>
<accession>A0A5B9VUK5</accession>
<dbReference type="InterPro" id="IPR008271">
    <property type="entry name" value="Ser/Thr_kinase_AS"/>
</dbReference>
<dbReference type="InterPro" id="IPR021255">
    <property type="entry name" value="DUF2807"/>
</dbReference>
<dbReference type="EC" id="2.7.11.1" evidence="1"/>
<feature type="region of interest" description="Disordered" evidence="8">
    <location>
        <begin position="419"/>
        <end position="452"/>
    </location>
</feature>
<dbReference type="FunFam" id="1.10.510.10:FF:000021">
    <property type="entry name" value="Serine/threonine protein kinase"/>
    <property type="match status" value="1"/>
</dbReference>
<dbReference type="Proteomes" id="UP000324233">
    <property type="component" value="Chromosome"/>
</dbReference>
<dbReference type="InterPro" id="IPR017441">
    <property type="entry name" value="Protein_kinase_ATP_BS"/>
</dbReference>
<gene>
    <name evidence="10" type="primary">pknB_8</name>
    <name evidence="10" type="ORF">OJF2_06450</name>
</gene>
<evidence type="ECO:0000256" key="4">
    <source>
        <dbReference type="ARBA" id="ARBA00022741"/>
    </source>
</evidence>
<evidence type="ECO:0000256" key="3">
    <source>
        <dbReference type="ARBA" id="ARBA00022679"/>
    </source>
</evidence>
<dbReference type="OrthoDB" id="6111975at2"/>
<feature type="compositionally biased region" description="Low complexity" evidence="8">
    <location>
        <begin position="423"/>
        <end position="444"/>
    </location>
</feature>
<evidence type="ECO:0000256" key="1">
    <source>
        <dbReference type="ARBA" id="ARBA00012513"/>
    </source>
</evidence>
<organism evidence="10 11">
    <name type="scientific">Aquisphaera giovannonii</name>
    <dbReference type="NCBI Taxonomy" id="406548"/>
    <lineage>
        <taxon>Bacteria</taxon>
        <taxon>Pseudomonadati</taxon>
        <taxon>Planctomycetota</taxon>
        <taxon>Planctomycetia</taxon>
        <taxon>Isosphaerales</taxon>
        <taxon>Isosphaeraceae</taxon>
        <taxon>Aquisphaera</taxon>
    </lineage>
</organism>
<dbReference type="PROSITE" id="PS50011">
    <property type="entry name" value="PROTEIN_KINASE_DOM"/>
    <property type="match status" value="1"/>
</dbReference>
<dbReference type="InterPro" id="IPR000719">
    <property type="entry name" value="Prot_kinase_dom"/>
</dbReference>
<protein>
    <recommendedName>
        <fullName evidence="1">non-specific serine/threonine protein kinase</fullName>
        <ecNumber evidence="1">2.7.11.1</ecNumber>
    </recommendedName>
</protein>
<dbReference type="PANTHER" id="PTHR43289">
    <property type="entry name" value="MITOGEN-ACTIVATED PROTEIN KINASE KINASE KINASE 20-RELATED"/>
    <property type="match status" value="1"/>
</dbReference>
<dbReference type="KEGG" id="agv:OJF2_06450"/>
<dbReference type="Gene3D" id="2.160.20.120">
    <property type="match status" value="2"/>
</dbReference>
<dbReference type="InterPro" id="IPR027383">
    <property type="entry name" value="Znf_put"/>
</dbReference>
<keyword evidence="6 7" id="KW-0067">ATP-binding</keyword>
<dbReference type="PROSITE" id="PS00108">
    <property type="entry name" value="PROTEIN_KINASE_ST"/>
    <property type="match status" value="1"/>
</dbReference>
<dbReference type="PROSITE" id="PS00107">
    <property type="entry name" value="PROTEIN_KINASE_ATP"/>
    <property type="match status" value="1"/>
</dbReference>
<dbReference type="AlphaFoldDB" id="A0A5B9VUK5"/>
<dbReference type="Gene3D" id="3.30.200.20">
    <property type="entry name" value="Phosphorylase Kinase, domain 1"/>
    <property type="match status" value="1"/>
</dbReference>
<dbReference type="SUPFAM" id="SSF56112">
    <property type="entry name" value="Protein kinase-like (PK-like)"/>
    <property type="match status" value="1"/>
</dbReference>
<feature type="region of interest" description="Disordered" evidence="8">
    <location>
        <begin position="58"/>
        <end position="85"/>
    </location>
</feature>
<dbReference type="Pfam" id="PF00069">
    <property type="entry name" value="Pkinase"/>
    <property type="match status" value="1"/>
</dbReference>
<name>A0A5B9VUK5_9BACT</name>
<dbReference type="Gene3D" id="1.10.10.1320">
    <property type="entry name" value="Anti-sigma factor, zinc-finger domain"/>
    <property type="match status" value="1"/>
</dbReference>
<keyword evidence="3 10" id="KW-0808">Transferase</keyword>
<feature type="region of interest" description="Disordered" evidence="8">
    <location>
        <begin position="728"/>
        <end position="749"/>
    </location>
</feature>
<evidence type="ECO:0000256" key="6">
    <source>
        <dbReference type="ARBA" id="ARBA00022840"/>
    </source>
</evidence>